<dbReference type="Gene3D" id="3.20.20.70">
    <property type="entry name" value="Aldolase class I"/>
    <property type="match status" value="1"/>
</dbReference>
<dbReference type="Pfam" id="PF04055">
    <property type="entry name" value="Radical_SAM"/>
    <property type="match status" value="1"/>
</dbReference>
<dbReference type="InterPro" id="IPR023867">
    <property type="entry name" value="Sulphatase_maturase_rSAM"/>
</dbReference>
<evidence type="ECO:0000256" key="2">
    <source>
        <dbReference type="ARBA" id="ARBA00022691"/>
    </source>
</evidence>
<dbReference type="GO" id="GO:0016491">
    <property type="term" value="F:oxidoreductase activity"/>
    <property type="evidence" value="ECO:0007669"/>
    <property type="project" value="InterPro"/>
</dbReference>
<dbReference type="GO" id="GO:0006508">
    <property type="term" value="P:proteolysis"/>
    <property type="evidence" value="ECO:0007669"/>
    <property type="project" value="InterPro"/>
</dbReference>
<dbReference type="InterPro" id="IPR058240">
    <property type="entry name" value="rSAM_sf"/>
</dbReference>
<evidence type="ECO:0000313" key="9">
    <source>
        <dbReference type="Proteomes" id="UP000285290"/>
    </source>
</evidence>
<evidence type="ECO:0000256" key="6">
    <source>
        <dbReference type="SAM" id="Coils"/>
    </source>
</evidence>
<evidence type="ECO:0000256" key="3">
    <source>
        <dbReference type="ARBA" id="ARBA00022723"/>
    </source>
</evidence>
<dbReference type="SFLD" id="SFLDG01384">
    <property type="entry name" value="thioether_bond_formation_requi"/>
    <property type="match status" value="1"/>
</dbReference>
<dbReference type="SFLD" id="SFLDG01386">
    <property type="entry name" value="main_SPASM_domain-containing"/>
    <property type="match status" value="1"/>
</dbReference>
<dbReference type="GO" id="GO:0008233">
    <property type="term" value="F:peptidase activity"/>
    <property type="evidence" value="ECO:0007669"/>
    <property type="project" value="InterPro"/>
</dbReference>
<dbReference type="InterPro" id="IPR013785">
    <property type="entry name" value="Aldolase_TIM"/>
</dbReference>
<keyword evidence="2" id="KW-0949">S-adenosyl-L-methionine</keyword>
<dbReference type="SUPFAM" id="SSF102114">
    <property type="entry name" value="Radical SAM enzymes"/>
    <property type="match status" value="1"/>
</dbReference>
<dbReference type="PROSITE" id="PS50990">
    <property type="entry name" value="PEPTIDASE_C39"/>
    <property type="match status" value="1"/>
</dbReference>
<sequence>MLGFELGMYHIIICGRINVFTVKIIEYRKYSIIYIKEINNYIITHTNVNSNVGKITREELLEIALKESENEYNRIKNILKSYDNVKSVSASKPSLYTICFHPVRKCNYKCKYCYAGKADYLQDKEISIDTAKQAIDFMLNDWGKDGKRYVVDLSGSGEPLLKLEFIKKIDEYCECKRKEKSKDIKIMFPSNAALVSKENVNYLENNHNILMGVSIDGNMQQNGNRINRSEQSAFTCTTRGIDFLKNRTVGLAATITHLNENVDELYDYIYNRFENADAISMNVVRDYDVNSETSFYDIDIDNLLLHYDRLLDKIYENILEDNYKYIEKLLIGTDTLGIYLCRVFSKGTLNKRRCGIGKCILSVDAKGNLYACNVANGNDDFKVGNIYTGIDEGRQLFFSKINNESNSLCKECWAANICGGECSIISYLVAGNLNSVNKELCTFRKGLILLALKFEHKLKLRNLKEYNKVLKIVLRRSYFEKVIDSGIWVLQEYIKMKKIDVGYTELVDKVNSTDFGIQPDEMLRVLNIYNKNINIYEINDNMSIDNIKLPIISYVNKLGHKYYEYVIICGIDEKNIQVRKPFELELTTISREMYIDKISNIMFIE</sequence>
<comment type="caution">
    <text evidence="8">The sequence shown here is derived from an EMBL/GenBank/DDBJ whole genome shotgun (WGS) entry which is preliminary data.</text>
</comment>
<accession>A0A414IU33</accession>
<evidence type="ECO:0000256" key="5">
    <source>
        <dbReference type="ARBA" id="ARBA00023014"/>
    </source>
</evidence>
<dbReference type="NCBIfam" id="TIGR04085">
    <property type="entry name" value="rSAM_more_4Fe4S"/>
    <property type="match status" value="1"/>
</dbReference>
<comment type="cofactor">
    <cofactor evidence="1">
        <name>[4Fe-4S] cluster</name>
        <dbReference type="ChEBI" id="CHEBI:49883"/>
    </cofactor>
</comment>
<dbReference type="AlphaFoldDB" id="A0A414IU33"/>
<dbReference type="GO" id="GO:0005524">
    <property type="term" value="F:ATP binding"/>
    <property type="evidence" value="ECO:0007669"/>
    <property type="project" value="InterPro"/>
</dbReference>
<dbReference type="InterPro" id="IPR007197">
    <property type="entry name" value="rSAM"/>
</dbReference>
<gene>
    <name evidence="8" type="ORF">DW753_07190</name>
</gene>
<dbReference type="GO" id="GO:0051536">
    <property type="term" value="F:iron-sulfur cluster binding"/>
    <property type="evidence" value="ECO:0007669"/>
    <property type="project" value="UniProtKB-KW"/>
</dbReference>
<evidence type="ECO:0000256" key="4">
    <source>
        <dbReference type="ARBA" id="ARBA00023004"/>
    </source>
</evidence>
<organism evidence="8 9">
    <name type="scientific">Agathobacter rectalis</name>
    <dbReference type="NCBI Taxonomy" id="39491"/>
    <lineage>
        <taxon>Bacteria</taxon>
        <taxon>Bacillati</taxon>
        <taxon>Bacillota</taxon>
        <taxon>Clostridia</taxon>
        <taxon>Lachnospirales</taxon>
        <taxon>Lachnospiraceae</taxon>
        <taxon>Agathobacter</taxon>
    </lineage>
</organism>
<dbReference type="SFLD" id="SFLDS00029">
    <property type="entry name" value="Radical_SAM"/>
    <property type="match status" value="1"/>
</dbReference>
<dbReference type="GO" id="GO:0046872">
    <property type="term" value="F:metal ion binding"/>
    <property type="evidence" value="ECO:0007669"/>
    <property type="project" value="UniProtKB-KW"/>
</dbReference>
<proteinExistence type="predicted"/>
<keyword evidence="6" id="KW-0175">Coiled coil</keyword>
<dbReference type="Gene3D" id="3.90.70.10">
    <property type="entry name" value="Cysteine proteinases"/>
    <property type="match status" value="1"/>
</dbReference>
<dbReference type="Proteomes" id="UP000285290">
    <property type="component" value="Unassembled WGS sequence"/>
</dbReference>
<reference evidence="8 9" key="1">
    <citation type="submission" date="2018-08" db="EMBL/GenBank/DDBJ databases">
        <title>A genome reference for cultivated species of the human gut microbiota.</title>
        <authorList>
            <person name="Zou Y."/>
            <person name="Xue W."/>
            <person name="Luo G."/>
        </authorList>
    </citation>
    <scope>NUCLEOTIDE SEQUENCE [LARGE SCALE GENOMIC DNA]</scope>
    <source>
        <strain evidence="8 9">AM29-10</strain>
    </source>
</reference>
<keyword evidence="3" id="KW-0479">Metal-binding</keyword>
<name>A0A414IU33_9FIRM</name>
<evidence type="ECO:0000259" key="7">
    <source>
        <dbReference type="PROSITE" id="PS50990"/>
    </source>
</evidence>
<dbReference type="InterPro" id="IPR023885">
    <property type="entry name" value="4Fe4S-binding_SPASM_dom"/>
</dbReference>
<dbReference type="InterPro" id="IPR005074">
    <property type="entry name" value="Peptidase_C39"/>
</dbReference>
<feature type="domain" description="Peptidase C39" evidence="7">
    <location>
        <begin position="478"/>
        <end position="605"/>
    </location>
</feature>
<keyword evidence="4" id="KW-0408">Iron</keyword>
<dbReference type="SFLD" id="SFLDG01067">
    <property type="entry name" value="SPASM/twitch_domain_containing"/>
    <property type="match status" value="1"/>
</dbReference>
<evidence type="ECO:0000256" key="1">
    <source>
        <dbReference type="ARBA" id="ARBA00001966"/>
    </source>
</evidence>
<dbReference type="GO" id="GO:0016020">
    <property type="term" value="C:membrane"/>
    <property type="evidence" value="ECO:0007669"/>
    <property type="project" value="InterPro"/>
</dbReference>
<protein>
    <submittedName>
        <fullName evidence="8">SPASM domain-containing protein</fullName>
    </submittedName>
</protein>
<dbReference type="EMBL" id="QSKC01000007">
    <property type="protein sequence ID" value="RHE32364.1"/>
    <property type="molecule type" value="Genomic_DNA"/>
</dbReference>
<evidence type="ECO:0000313" key="8">
    <source>
        <dbReference type="EMBL" id="RHE32364.1"/>
    </source>
</evidence>
<dbReference type="PANTHER" id="PTHR43273:SF8">
    <property type="entry name" value="RADICAL SAM DOMAIN PROTEIN"/>
    <property type="match status" value="1"/>
</dbReference>
<dbReference type="PANTHER" id="PTHR43273">
    <property type="entry name" value="ANAEROBIC SULFATASE-MATURATING ENZYME HOMOLOG ASLB-RELATED"/>
    <property type="match status" value="1"/>
</dbReference>
<feature type="coiled-coil region" evidence="6">
    <location>
        <begin position="58"/>
        <end position="85"/>
    </location>
</feature>
<dbReference type="CDD" id="cd01335">
    <property type="entry name" value="Radical_SAM"/>
    <property type="match status" value="1"/>
</dbReference>
<keyword evidence="5" id="KW-0411">Iron-sulfur</keyword>